<comment type="caution">
    <text evidence="1">The sequence shown here is derived from an EMBL/GenBank/DDBJ whole genome shotgun (WGS) entry which is preliminary data.</text>
</comment>
<evidence type="ECO:0000313" key="2">
    <source>
        <dbReference type="Proteomes" id="UP000325466"/>
    </source>
</evidence>
<name>A0ABQ0YRK8_9NOCA</name>
<proteinExistence type="predicted"/>
<dbReference type="NCBIfam" id="TIGR00026">
    <property type="entry name" value="hi_GC_TIGR00026"/>
    <property type="match status" value="1"/>
</dbReference>
<dbReference type="EMBL" id="BLAH01000110">
    <property type="protein sequence ID" value="GES39206.1"/>
    <property type="molecule type" value="Genomic_DNA"/>
</dbReference>
<protein>
    <recommendedName>
        <fullName evidence="3">Nitroreductase family deazaflavin-dependent oxidoreductase</fullName>
    </recommendedName>
</protein>
<dbReference type="Pfam" id="PF04075">
    <property type="entry name" value="F420H2_quin_red"/>
    <property type="match status" value="1"/>
</dbReference>
<evidence type="ECO:0008006" key="3">
    <source>
        <dbReference type="Google" id="ProtNLM"/>
    </source>
</evidence>
<dbReference type="InterPro" id="IPR012349">
    <property type="entry name" value="Split_barrel_FMN-bd"/>
</dbReference>
<dbReference type="InterPro" id="IPR004378">
    <property type="entry name" value="F420H2_quin_Rdtase"/>
</dbReference>
<reference evidence="1 2" key="1">
    <citation type="journal article" date="2018" name="Biodegradation">
        <title>1,4-Dioxane degradation characteristics of Rhodococcus aetherivorans JCM 14343.</title>
        <authorList>
            <person name="Inoue D."/>
            <person name="Tsunoda T."/>
            <person name="Yamamoto N."/>
            <person name="Ike M."/>
            <person name="Sei K."/>
        </authorList>
    </citation>
    <scope>NUCLEOTIDE SEQUENCE [LARGE SCALE GENOMIC DNA]</scope>
    <source>
        <strain evidence="1 2">JCM 14343</strain>
    </source>
</reference>
<dbReference type="Proteomes" id="UP000325466">
    <property type="component" value="Unassembled WGS sequence"/>
</dbReference>
<gene>
    <name evidence="1" type="ORF">RAJCM14343_4474</name>
</gene>
<organism evidence="1 2">
    <name type="scientific">Rhodococcus aetherivorans</name>
    <dbReference type="NCBI Taxonomy" id="191292"/>
    <lineage>
        <taxon>Bacteria</taxon>
        <taxon>Bacillati</taxon>
        <taxon>Actinomycetota</taxon>
        <taxon>Actinomycetes</taxon>
        <taxon>Mycobacteriales</taxon>
        <taxon>Nocardiaceae</taxon>
        <taxon>Rhodococcus</taxon>
    </lineage>
</organism>
<accession>A0ABQ0YRK8</accession>
<evidence type="ECO:0000313" key="1">
    <source>
        <dbReference type="EMBL" id="GES39206.1"/>
    </source>
</evidence>
<sequence length="131" mass="14530">MSALVRAGVVPHSYLLTTRGRRTGRKRANPVTVVEHAGRRWLVAPYGVVPWVLNARASGRIGLTRRFRTRHYTIREVSAREAGPVLQKYVAIASATRDYFQADKNASPEEFAAEADRHPVFELAPCGTSEG</sequence>
<dbReference type="Gene3D" id="2.30.110.10">
    <property type="entry name" value="Electron Transport, Fmn-binding Protein, Chain A"/>
    <property type="match status" value="1"/>
</dbReference>
<keyword evidence="2" id="KW-1185">Reference proteome</keyword>